<feature type="compositionally biased region" description="Basic and acidic residues" evidence="1">
    <location>
        <begin position="671"/>
        <end position="690"/>
    </location>
</feature>
<gene>
    <name evidence="2" type="ORF">OVA965_LOCUS23812</name>
    <name evidence="3" type="ORF">TMI583_LOCUS24533</name>
</gene>
<reference evidence="3" key="1">
    <citation type="submission" date="2021-02" db="EMBL/GenBank/DDBJ databases">
        <authorList>
            <person name="Nowell W R."/>
        </authorList>
    </citation>
    <scope>NUCLEOTIDE SEQUENCE</scope>
</reference>
<dbReference type="Proteomes" id="UP000682733">
    <property type="component" value="Unassembled WGS sequence"/>
</dbReference>
<accession>A0A8S2NLT2</accession>
<evidence type="ECO:0000313" key="4">
    <source>
        <dbReference type="Proteomes" id="UP000682733"/>
    </source>
</evidence>
<evidence type="ECO:0000256" key="1">
    <source>
        <dbReference type="SAM" id="MobiDB-lite"/>
    </source>
</evidence>
<dbReference type="EMBL" id="CAJOBA010035612">
    <property type="protein sequence ID" value="CAF4007546.1"/>
    <property type="molecule type" value="Genomic_DNA"/>
</dbReference>
<feature type="non-terminal residue" evidence="3">
    <location>
        <position position="1"/>
    </location>
</feature>
<evidence type="ECO:0000313" key="3">
    <source>
        <dbReference type="EMBL" id="CAF4007546.1"/>
    </source>
</evidence>
<dbReference type="EMBL" id="CAJNOK010014080">
    <property type="protein sequence ID" value="CAF1197284.1"/>
    <property type="molecule type" value="Genomic_DNA"/>
</dbReference>
<dbReference type="AlphaFoldDB" id="A0A8S2NLT2"/>
<organism evidence="3 4">
    <name type="scientific">Didymodactylos carnosus</name>
    <dbReference type="NCBI Taxonomy" id="1234261"/>
    <lineage>
        <taxon>Eukaryota</taxon>
        <taxon>Metazoa</taxon>
        <taxon>Spiralia</taxon>
        <taxon>Gnathifera</taxon>
        <taxon>Rotifera</taxon>
        <taxon>Eurotatoria</taxon>
        <taxon>Bdelloidea</taxon>
        <taxon>Philodinida</taxon>
        <taxon>Philodinidae</taxon>
        <taxon>Didymodactylos</taxon>
    </lineage>
</organism>
<proteinExistence type="predicted"/>
<feature type="compositionally biased region" description="Basic and acidic residues" evidence="1">
    <location>
        <begin position="599"/>
        <end position="621"/>
    </location>
</feature>
<comment type="caution">
    <text evidence="3">The sequence shown here is derived from an EMBL/GenBank/DDBJ whole genome shotgun (WGS) entry which is preliminary data.</text>
</comment>
<feature type="compositionally biased region" description="Polar residues" evidence="1">
    <location>
        <begin position="629"/>
        <end position="642"/>
    </location>
</feature>
<evidence type="ECO:0000313" key="2">
    <source>
        <dbReference type="EMBL" id="CAF1197284.1"/>
    </source>
</evidence>
<protein>
    <submittedName>
        <fullName evidence="3">Uncharacterized protein</fullName>
    </submittedName>
</protein>
<dbReference type="Proteomes" id="UP000677228">
    <property type="component" value="Unassembled WGS sequence"/>
</dbReference>
<name>A0A8S2NLT2_9BILA</name>
<sequence length="722" mass="85214">YASIHELQSTVWSHCQMDLKAAIGYDRELFTIKDNTCPEFHSLFDKRKDPFLSYNILKLLNKLWRTINHYFAAQIQLTRNHVPLLAIESTFCLDVKRCEWIPAIVMKRENGTIIQEIEMRQPRDVYLFQMDNFLQQYFPHLDSTKISLTEVELITNILEFKQNVKQSDMLVLLLHWATQLPKEELESFVVRHTFIPCPSLSARCSFADLCQNLSKIYKYIGQEYLSRFIEWPIIFNGSEFLFSHQFYWSDETTLLNKYSQEERQSLQMHYKNDVELQTLFTNTFHIDLHPLVKDFIPVLNYFIKLNELTQDQLRDVWKLFVIITREDDVFDMTDRPFIPCRSTAPMSVKWVKLDEKPLMSNDNEMAQLFQDILPIIKLPNDQLSGDFVLRFCSRFSIANLNDIIQIDVQTENEQPSIELYSFYSSVIEYIQLYIFNNNLLCDEKEYDRLSDILCQMKFICVDRLTIQYRYDTTLRGNKEEDVYIHNSFFYILKKYESSDSRYIDAMADFLLSNEDANKQLILAKYIRKLLQIYQRSGEQGLTHLLFDQSLPESIRKWAILSPVVEQKQPELIVVEEKEEEDDKINEPVAIDPELIQKLLNEERVKPKPKKPKEGDETEKKLTSFPLRKNPNSEPQPQAQPKTTAGIVASDDSTDPPRYFSKTSSVENTAGPRHDNNEKQEKQQSPTREKEEDNSETMIVDDNRQRSTQTDSEERSKWQLYLV</sequence>
<feature type="region of interest" description="Disordered" evidence="1">
    <location>
        <begin position="574"/>
        <end position="722"/>
    </location>
</feature>